<dbReference type="SMART" id="SM00384">
    <property type="entry name" value="AT_hook"/>
    <property type="match status" value="3"/>
</dbReference>
<comment type="cofactor">
    <cofactor evidence="1">
        <name>FAD</name>
        <dbReference type="ChEBI" id="CHEBI:57692"/>
    </cofactor>
</comment>
<dbReference type="Gene3D" id="1.10.10.10">
    <property type="entry name" value="Winged helix-like DNA-binding domain superfamily/Winged helix DNA-binding domain"/>
    <property type="match status" value="1"/>
</dbReference>
<proteinExistence type="inferred from homology"/>
<feature type="compositionally biased region" description="Basic residues" evidence="9">
    <location>
        <begin position="132"/>
        <end position="143"/>
    </location>
</feature>
<feature type="compositionally biased region" description="Basic and acidic residues" evidence="9">
    <location>
        <begin position="246"/>
        <end position="256"/>
    </location>
</feature>
<feature type="region of interest" description="Disordered" evidence="9">
    <location>
        <begin position="1"/>
        <end position="305"/>
    </location>
</feature>
<feature type="compositionally biased region" description="Basic and acidic residues" evidence="9">
    <location>
        <begin position="104"/>
        <end position="126"/>
    </location>
</feature>
<dbReference type="SUPFAM" id="SSF54373">
    <property type="entry name" value="FAD-linked reductases, C-terminal domain"/>
    <property type="match status" value="1"/>
</dbReference>
<sequence length="1644" mass="183757">MEDEQETIGEKEGTLTEQKSNDAGNDKEDEEIVPENENTILEKGAETLVSPKRGRGRPSKKRLSVSSNVSNENITDEKPNTEDDAIVETVEAKGDAVIQQNDEGDVKGDEKIVPNNEKVKLEKETETLVSPKRGRGRPSKKRLSVSSNGSNENINDETPAKPEDEPETIRVKGDALTEQKLNDAGDVKEDEKSVLEKETETLVSPKRGRGRPSKKRFSVSSNTSNENVTDEKPNAEDDTNTSLKTSPKETTPDNKNDNTGSQIAQTLEPENGSQVPSEDTLKVEKTSRSQKPISQNVPKELAVPIPQENMGVDAEYLPLFHQPIIVEGKRARKPKKRYDEEEYISPKEISSPNSSSKSPRVEDKAVKEDAKSPRSQKKSAEDKARAAAENTPIVESPKKKSKPIVESPKKKSKPAPAEGTINFKNIQDKIRPKKVKVIKSAPSTPKSAAAVQSPKGPGQSEDKKVKKRDVILERPDGSMYRKCGMSRCTSDIPICAIRCAARCCGDGMTSRWYHLSAGEHYCNDCFEYYYRSQKAGFPMLEQWKKEWSENGKTEPTIKTFMIDQVLFYWVQCNECRKWREMSANFQLTPEFIRKFVCGMSEDEEETGSPSETECAKPMDKRAEEVLDENWITSLILPPYLKFSPSTPFLASYYPDCVGLSAVDNELPTNMAHLKADKENNFDAGPPHVSGTSRFMHMFAEPTDVAMAMCYKPEVMDSDEVETFSEYAHAQHMYLSLRNLVLSLWCLNYKEYLTVDRCVPYLICRGLVRIRCHYEIDRIIRYLTQKGAINTGILRNLPKEIYFDSDEQLKQAKVLVIGAGASGIAAARLLQLLGLEVTVLEARDRLGGRVWDRPLGQATVGEGAQVLSGSLNNPFALICQQKDRPLSELSENCRLIEPGGATVDSYTDHTIEFHFNAMLDNIAEWRKKNKNKKDTNLMAKFKEMHNQFIEESGMQFSEKELKMLDFHVGNLEYVCGATLDKISATNWDQNEAFPQFGGKHAILKNGYGEILQKLAKDLNIEYNTIVYSVDYSGDQVIVSDSGKRKWTADKVVITVPLAILQGEQIKFTPKLNAEKIAAFNSLATGHVEKVTLLFPRCFWKSKLNGNSYFGRVVSKEKDRGLFSVFTDLSTQNEEGASYILSTHICGEALSNLQQKSDKQVVDMAMKILNELFPEEDVPKPTKYYVSHWSSDPYSKMAYSYVPVGCDASVFDQIARSVADKLYFAGEATNRQHPQTVTGAYLSGIREANKIIDSLVEGRPAKPEIPAIKETPKSKSRTKDRSPKTETPNNESNPAKRKKKSDTPKPEATPKSKKEKSDIPKAESISTLKSKKTKSESPKPETNKSQVAKKKKSDTLKNESVVKKRKTKASKDDSTEEKTDVKHISPSNTQALLGSIGLDIVGEYLSSTKEDETQDDYKDIITEAPDKVLANGDEAHESRNTQEKESLNSSNVSNGEHTENSDKETEAKEEHSESTESKECENETASEDSSKEEEIESQNETATGKDEHKEGIHKDENEPLGNDLKASDQAELNIVKENVEDDGSQNGDKMEGNTVDDNENSNELEDNVNKMDETVTREDGLIKSKIDSMEENAERNCDDDNQMDDSIKEPNVCEPKLKTADDPNTSATERTKDTECGDEEESMDTT</sequence>
<reference evidence="12" key="1">
    <citation type="submission" date="2022-03" db="EMBL/GenBank/DDBJ databases">
        <authorList>
            <person name="Martin C."/>
        </authorList>
    </citation>
    <scope>NUCLEOTIDE SEQUENCE</scope>
</reference>
<dbReference type="PROSITE" id="PS50934">
    <property type="entry name" value="SWIRM"/>
    <property type="match status" value="1"/>
</dbReference>
<keyword evidence="3" id="KW-0285">Flavoprotein</keyword>
<dbReference type="PROSITE" id="PS51050">
    <property type="entry name" value="ZF_CW"/>
    <property type="match status" value="1"/>
</dbReference>
<keyword evidence="4" id="KW-0479">Metal-binding</keyword>
<dbReference type="EMBL" id="CAIIXF020000001">
    <property type="protein sequence ID" value="CAH1773154.1"/>
    <property type="molecule type" value="Genomic_DNA"/>
</dbReference>
<keyword evidence="7" id="KW-0862">Zinc</keyword>
<feature type="compositionally biased region" description="Basic and acidic residues" evidence="9">
    <location>
        <begin position="1501"/>
        <end position="1515"/>
    </location>
</feature>
<dbReference type="PANTHER" id="PTHR10742:SF410">
    <property type="entry name" value="LYSINE-SPECIFIC HISTONE DEMETHYLASE 2"/>
    <property type="match status" value="1"/>
</dbReference>
<keyword evidence="6" id="KW-0274">FAD</keyword>
<feature type="compositionally biased region" description="Basic residues" evidence="9">
    <location>
        <begin position="206"/>
        <end position="217"/>
    </location>
</feature>
<evidence type="ECO:0000256" key="7">
    <source>
        <dbReference type="ARBA" id="ARBA00022833"/>
    </source>
</evidence>
<dbReference type="Gene3D" id="3.30.40.100">
    <property type="match status" value="1"/>
</dbReference>
<feature type="compositionally biased region" description="Acidic residues" evidence="9">
    <location>
        <begin position="1552"/>
        <end position="1564"/>
    </location>
</feature>
<feature type="compositionally biased region" description="Polar residues" evidence="9">
    <location>
        <begin position="64"/>
        <end position="73"/>
    </location>
</feature>
<feature type="compositionally biased region" description="Acidic residues" evidence="9">
    <location>
        <begin position="1480"/>
        <end position="1495"/>
    </location>
</feature>
<dbReference type="Pfam" id="PF07496">
    <property type="entry name" value="zf-CW"/>
    <property type="match status" value="1"/>
</dbReference>
<feature type="region of interest" description="Disordered" evidence="9">
    <location>
        <begin position="1405"/>
        <end position="1644"/>
    </location>
</feature>
<dbReference type="SUPFAM" id="SSF51905">
    <property type="entry name" value="FAD/NAD(P)-binding domain"/>
    <property type="match status" value="1"/>
</dbReference>
<evidence type="ECO:0008006" key="14">
    <source>
        <dbReference type="Google" id="ProtNLM"/>
    </source>
</evidence>
<feature type="compositionally biased region" description="Low complexity" evidence="9">
    <location>
        <begin position="346"/>
        <end position="358"/>
    </location>
</feature>
<feature type="compositionally biased region" description="Basic and acidic residues" evidence="9">
    <location>
        <begin position="1406"/>
        <end position="1424"/>
    </location>
</feature>
<feature type="compositionally biased region" description="Low complexity" evidence="9">
    <location>
        <begin position="218"/>
        <end position="227"/>
    </location>
</feature>
<evidence type="ECO:0000256" key="1">
    <source>
        <dbReference type="ARBA" id="ARBA00001974"/>
    </source>
</evidence>
<dbReference type="InterPro" id="IPR036188">
    <property type="entry name" value="FAD/NAD-bd_sf"/>
</dbReference>
<feature type="compositionally biased region" description="Basic and acidic residues" evidence="9">
    <location>
        <begin position="1299"/>
        <end position="1319"/>
    </location>
</feature>
<evidence type="ECO:0000256" key="2">
    <source>
        <dbReference type="ARBA" id="ARBA00005995"/>
    </source>
</evidence>
<feature type="compositionally biased region" description="Basic and acidic residues" evidence="9">
    <location>
        <begin position="1367"/>
        <end position="1381"/>
    </location>
</feature>
<dbReference type="InterPro" id="IPR009057">
    <property type="entry name" value="Homeodomain-like_sf"/>
</dbReference>
<feature type="compositionally biased region" description="Basic and acidic residues" evidence="9">
    <location>
        <begin position="1351"/>
        <end position="1360"/>
    </location>
</feature>
<protein>
    <recommendedName>
        <fullName evidence="14">Lysine-specific histone demethylase 1B</fullName>
    </recommendedName>
</protein>
<dbReference type="InterPro" id="IPR017956">
    <property type="entry name" value="AT_hook_DNA-bd_motif"/>
</dbReference>
<dbReference type="Pfam" id="PF01593">
    <property type="entry name" value="Amino_oxidase"/>
    <property type="match status" value="1"/>
</dbReference>
<dbReference type="GO" id="GO:0008270">
    <property type="term" value="F:zinc ion binding"/>
    <property type="evidence" value="ECO:0007669"/>
    <property type="project" value="UniProtKB-KW"/>
</dbReference>
<evidence type="ECO:0000256" key="4">
    <source>
        <dbReference type="ARBA" id="ARBA00022723"/>
    </source>
</evidence>
<dbReference type="SUPFAM" id="SSF46689">
    <property type="entry name" value="Homeodomain-like"/>
    <property type="match status" value="1"/>
</dbReference>
<evidence type="ECO:0000256" key="9">
    <source>
        <dbReference type="SAM" id="MobiDB-lite"/>
    </source>
</evidence>
<evidence type="ECO:0000259" key="11">
    <source>
        <dbReference type="PROSITE" id="PS51050"/>
    </source>
</evidence>
<comment type="similarity">
    <text evidence="2">Belongs to the flavin monoamine oxidase family.</text>
</comment>
<comment type="caution">
    <text evidence="12">The sequence shown here is derived from an EMBL/GenBank/DDBJ whole genome shotgun (WGS) entry which is preliminary data.</text>
</comment>
<dbReference type="InterPro" id="IPR050281">
    <property type="entry name" value="Flavin_monoamine_oxidase"/>
</dbReference>
<feature type="compositionally biased region" description="Basic residues" evidence="9">
    <location>
        <begin position="52"/>
        <end position="63"/>
    </location>
</feature>
<dbReference type="InterPro" id="IPR007526">
    <property type="entry name" value="SWIRM"/>
</dbReference>
<gene>
    <name evidence="12" type="ORF">OFUS_LOCUS792</name>
</gene>
<feature type="compositionally biased region" description="Basic and acidic residues" evidence="9">
    <location>
        <begin position="1331"/>
        <end position="1340"/>
    </location>
</feature>
<evidence type="ECO:0000313" key="13">
    <source>
        <dbReference type="Proteomes" id="UP000749559"/>
    </source>
</evidence>
<feature type="region of interest" description="Disordered" evidence="9">
    <location>
        <begin position="320"/>
        <end position="466"/>
    </location>
</feature>
<dbReference type="InterPro" id="IPR011124">
    <property type="entry name" value="Znf_CW"/>
</dbReference>
<dbReference type="InterPro" id="IPR036388">
    <property type="entry name" value="WH-like_DNA-bd_sf"/>
</dbReference>
<name>A0A8S4MWM1_OWEFU</name>
<evidence type="ECO:0000256" key="3">
    <source>
        <dbReference type="ARBA" id="ARBA00022630"/>
    </source>
</evidence>
<feature type="compositionally biased region" description="Polar residues" evidence="9">
    <location>
        <begin position="144"/>
        <end position="153"/>
    </location>
</feature>
<feature type="compositionally biased region" description="Basic and acidic residues" evidence="9">
    <location>
        <begin position="158"/>
        <end position="200"/>
    </location>
</feature>
<organism evidence="12 13">
    <name type="scientific">Owenia fusiformis</name>
    <name type="common">Polychaete worm</name>
    <dbReference type="NCBI Taxonomy" id="6347"/>
    <lineage>
        <taxon>Eukaryota</taxon>
        <taxon>Metazoa</taxon>
        <taxon>Spiralia</taxon>
        <taxon>Lophotrochozoa</taxon>
        <taxon>Annelida</taxon>
        <taxon>Polychaeta</taxon>
        <taxon>Sedentaria</taxon>
        <taxon>Canalipalpata</taxon>
        <taxon>Sabellida</taxon>
        <taxon>Oweniida</taxon>
        <taxon>Oweniidae</taxon>
        <taxon>Owenia</taxon>
    </lineage>
</organism>
<feature type="compositionally biased region" description="Basic and acidic residues" evidence="9">
    <location>
        <begin position="1565"/>
        <end position="1596"/>
    </location>
</feature>
<feature type="domain" description="SWIRM" evidence="10">
    <location>
        <begin position="701"/>
        <end position="799"/>
    </location>
</feature>
<feature type="compositionally biased region" description="Basic and acidic residues" evidence="9">
    <location>
        <begin position="1268"/>
        <end position="1282"/>
    </location>
</feature>
<accession>A0A8S4MWM1</accession>
<feature type="compositionally biased region" description="Basic and acidic residues" evidence="9">
    <location>
        <begin position="1454"/>
        <end position="1479"/>
    </location>
</feature>
<evidence type="ECO:0000256" key="5">
    <source>
        <dbReference type="ARBA" id="ARBA00022771"/>
    </source>
</evidence>
<dbReference type="Gene3D" id="3.90.660.10">
    <property type="match status" value="1"/>
</dbReference>
<evidence type="ECO:0000259" key="10">
    <source>
        <dbReference type="PROSITE" id="PS50934"/>
    </source>
</evidence>
<dbReference type="GO" id="GO:0003677">
    <property type="term" value="F:DNA binding"/>
    <property type="evidence" value="ECO:0007669"/>
    <property type="project" value="InterPro"/>
</dbReference>
<feature type="region of interest" description="Disordered" evidence="9">
    <location>
        <begin position="1260"/>
        <end position="1390"/>
    </location>
</feature>
<dbReference type="Gene3D" id="3.50.50.60">
    <property type="entry name" value="FAD/NAD(P)-binding domain"/>
    <property type="match status" value="1"/>
</dbReference>
<dbReference type="InterPro" id="IPR002937">
    <property type="entry name" value="Amino_oxidase"/>
</dbReference>
<keyword evidence="5" id="KW-0863">Zinc-finger</keyword>
<feature type="compositionally biased region" description="Basic and acidic residues" evidence="9">
    <location>
        <begin position="1431"/>
        <end position="1444"/>
    </location>
</feature>
<dbReference type="OrthoDB" id="2219495at2759"/>
<dbReference type="Proteomes" id="UP000749559">
    <property type="component" value="Unassembled WGS sequence"/>
</dbReference>
<feature type="compositionally biased region" description="Low complexity" evidence="9">
    <location>
        <begin position="439"/>
        <end position="450"/>
    </location>
</feature>
<dbReference type="GO" id="GO:0140682">
    <property type="term" value="F:FAD-dependent H3K4me/H3K4me3 demethylase activity"/>
    <property type="evidence" value="ECO:0007669"/>
    <property type="project" value="UniProtKB-ARBA"/>
</dbReference>
<keyword evidence="13" id="KW-1185">Reference proteome</keyword>
<feature type="compositionally biased region" description="Basic and acidic residues" evidence="9">
    <location>
        <begin position="359"/>
        <end position="386"/>
    </location>
</feature>
<feature type="compositionally biased region" description="Acidic residues" evidence="9">
    <location>
        <begin position="1634"/>
        <end position="1644"/>
    </location>
</feature>
<dbReference type="PRINTS" id="PR00929">
    <property type="entry name" value="ATHOOK"/>
</dbReference>
<feature type="domain" description="CW-type" evidence="11">
    <location>
        <begin position="563"/>
        <end position="622"/>
    </location>
</feature>
<dbReference type="PANTHER" id="PTHR10742">
    <property type="entry name" value="FLAVIN MONOAMINE OXIDASE"/>
    <property type="match status" value="1"/>
</dbReference>
<evidence type="ECO:0000313" key="12">
    <source>
        <dbReference type="EMBL" id="CAH1773154.1"/>
    </source>
</evidence>
<evidence type="ECO:0000256" key="6">
    <source>
        <dbReference type="ARBA" id="ARBA00022827"/>
    </source>
</evidence>
<keyword evidence="8" id="KW-0560">Oxidoreductase</keyword>
<dbReference type="Pfam" id="PF04433">
    <property type="entry name" value="SWIRM"/>
    <property type="match status" value="1"/>
</dbReference>
<evidence type="ECO:0000256" key="8">
    <source>
        <dbReference type="ARBA" id="ARBA00023002"/>
    </source>
</evidence>